<gene>
    <name evidence="1" type="ORF">UFOVP823_1</name>
</gene>
<sequence>TPSDSTARSYAVASGLDIGESPFEFRHVDTEAVELRYHRQREGISGAENPAGRAYCAFTGLFHVVFRSGWGWSVPAADDQQQE</sequence>
<reference evidence="1" key="1">
    <citation type="submission" date="2020-04" db="EMBL/GenBank/DDBJ databases">
        <authorList>
            <person name="Chiriac C."/>
            <person name="Salcher M."/>
            <person name="Ghai R."/>
            <person name="Kavagutti S V."/>
        </authorList>
    </citation>
    <scope>NUCLEOTIDE SEQUENCE</scope>
</reference>
<feature type="non-terminal residue" evidence="1">
    <location>
        <position position="1"/>
    </location>
</feature>
<dbReference type="EMBL" id="LR796773">
    <property type="protein sequence ID" value="CAB4165024.1"/>
    <property type="molecule type" value="Genomic_DNA"/>
</dbReference>
<name>A0A6J5PBR7_9CAUD</name>
<protein>
    <submittedName>
        <fullName evidence="1">Uncharacterized protein</fullName>
    </submittedName>
</protein>
<accession>A0A6J5PBR7</accession>
<organism evidence="1">
    <name type="scientific">uncultured Caudovirales phage</name>
    <dbReference type="NCBI Taxonomy" id="2100421"/>
    <lineage>
        <taxon>Viruses</taxon>
        <taxon>Duplodnaviria</taxon>
        <taxon>Heunggongvirae</taxon>
        <taxon>Uroviricota</taxon>
        <taxon>Caudoviricetes</taxon>
        <taxon>Peduoviridae</taxon>
        <taxon>Maltschvirus</taxon>
        <taxon>Maltschvirus maltsch</taxon>
    </lineage>
</organism>
<proteinExistence type="predicted"/>
<evidence type="ECO:0000313" key="1">
    <source>
        <dbReference type="EMBL" id="CAB4165024.1"/>
    </source>
</evidence>